<dbReference type="RefSeq" id="WP_324277990.1">
    <property type="nucleotide sequence ID" value="NZ_CP141261.1"/>
</dbReference>
<feature type="region of interest" description="Disordered" evidence="1">
    <location>
        <begin position="36"/>
        <end position="84"/>
    </location>
</feature>
<reference evidence="2 3" key="1">
    <citation type="submission" date="2023-12" db="EMBL/GenBank/DDBJ databases">
        <title>Blastococcus brunescens sp. nov., an actonobacterium isolated from sandstone collected in sahara desert.</title>
        <authorList>
            <person name="Gtari M."/>
            <person name="Ghodhbane F."/>
        </authorList>
    </citation>
    <scope>NUCLEOTIDE SEQUENCE [LARGE SCALE GENOMIC DNA]</scope>
    <source>
        <strain evidence="2 3">BMG 8361</strain>
    </source>
</reference>
<gene>
    <name evidence="2" type="ORF">U6N30_15570</name>
</gene>
<evidence type="ECO:0000313" key="2">
    <source>
        <dbReference type="EMBL" id="WRL66678.1"/>
    </source>
</evidence>
<name>A0ABZ1B9V4_9ACTN</name>
<evidence type="ECO:0000256" key="1">
    <source>
        <dbReference type="SAM" id="MobiDB-lite"/>
    </source>
</evidence>
<accession>A0ABZ1B9V4</accession>
<evidence type="ECO:0008006" key="4">
    <source>
        <dbReference type="Google" id="ProtNLM"/>
    </source>
</evidence>
<sequence>MAHQLSNPHSSRMVERRTLDALDVALLGALRRNPRAGALELSRITGSRAQPSPLGSGDWRTTAWSPATARTSTWPRPASRSRPS</sequence>
<protein>
    <recommendedName>
        <fullName evidence="4">HTH asnC-type domain-containing protein</fullName>
    </recommendedName>
</protein>
<organism evidence="2 3">
    <name type="scientific">Blastococcus brunescens</name>
    <dbReference type="NCBI Taxonomy" id="1564165"/>
    <lineage>
        <taxon>Bacteria</taxon>
        <taxon>Bacillati</taxon>
        <taxon>Actinomycetota</taxon>
        <taxon>Actinomycetes</taxon>
        <taxon>Geodermatophilales</taxon>
        <taxon>Geodermatophilaceae</taxon>
        <taxon>Blastococcus</taxon>
    </lineage>
</organism>
<keyword evidence="3" id="KW-1185">Reference proteome</keyword>
<proteinExistence type="predicted"/>
<feature type="compositionally biased region" description="Polar residues" evidence="1">
    <location>
        <begin position="62"/>
        <end position="74"/>
    </location>
</feature>
<evidence type="ECO:0000313" key="3">
    <source>
        <dbReference type="Proteomes" id="UP001324287"/>
    </source>
</evidence>
<dbReference type="Proteomes" id="UP001324287">
    <property type="component" value="Chromosome"/>
</dbReference>
<dbReference type="EMBL" id="CP141261">
    <property type="protein sequence ID" value="WRL66678.1"/>
    <property type="molecule type" value="Genomic_DNA"/>
</dbReference>